<evidence type="ECO:0000313" key="3">
    <source>
        <dbReference type="EMBL" id="CAH8383625.1"/>
    </source>
</evidence>
<reference evidence="3 4" key="1">
    <citation type="submission" date="2022-03" db="EMBL/GenBank/DDBJ databases">
        <authorList>
            <person name="Macdonald S."/>
            <person name="Ahmed S."/>
            <person name="Newling K."/>
        </authorList>
    </citation>
    <scope>NUCLEOTIDE SEQUENCE [LARGE SCALE GENOMIC DNA]</scope>
</reference>
<keyword evidence="4" id="KW-1185">Reference proteome</keyword>
<accession>A0ABC8LJ49</accession>
<evidence type="ECO:0000313" key="4">
    <source>
        <dbReference type="Proteomes" id="UP001642260"/>
    </source>
</evidence>
<dbReference type="InterPro" id="IPR038789">
    <property type="entry name" value="LPA2-like"/>
</dbReference>
<comment type="caution">
    <text evidence="3">The sequence shown here is derived from an EMBL/GenBank/DDBJ whole genome shotgun (WGS) entry which is preliminary data.</text>
</comment>
<dbReference type="Proteomes" id="UP001642260">
    <property type="component" value="Unassembled WGS sequence"/>
</dbReference>
<keyword evidence="2" id="KW-0472">Membrane</keyword>
<feature type="compositionally biased region" description="Low complexity" evidence="1">
    <location>
        <begin position="97"/>
        <end position="115"/>
    </location>
</feature>
<organism evidence="3 4">
    <name type="scientific">Eruca vesicaria subsp. sativa</name>
    <name type="common">Garden rocket</name>
    <name type="synonym">Eruca sativa</name>
    <dbReference type="NCBI Taxonomy" id="29727"/>
    <lineage>
        <taxon>Eukaryota</taxon>
        <taxon>Viridiplantae</taxon>
        <taxon>Streptophyta</taxon>
        <taxon>Embryophyta</taxon>
        <taxon>Tracheophyta</taxon>
        <taxon>Spermatophyta</taxon>
        <taxon>Magnoliopsida</taxon>
        <taxon>eudicotyledons</taxon>
        <taxon>Gunneridae</taxon>
        <taxon>Pentapetalae</taxon>
        <taxon>rosids</taxon>
        <taxon>malvids</taxon>
        <taxon>Brassicales</taxon>
        <taxon>Brassicaceae</taxon>
        <taxon>Brassiceae</taxon>
        <taxon>Eruca</taxon>
    </lineage>
</organism>
<name>A0ABC8LJ49_ERUVS</name>
<evidence type="ECO:0000256" key="1">
    <source>
        <dbReference type="SAM" id="MobiDB-lite"/>
    </source>
</evidence>
<keyword evidence="2" id="KW-1133">Transmembrane helix</keyword>
<feature type="region of interest" description="Disordered" evidence="1">
    <location>
        <begin position="83"/>
        <end position="125"/>
    </location>
</feature>
<dbReference type="PANTHER" id="PTHR37385:SF2">
    <property type="entry name" value="PROTEIN LPA2"/>
    <property type="match status" value="1"/>
</dbReference>
<keyword evidence="2" id="KW-0812">Transmembrane</keyword>
<feature type="transmembrane region" description="Helical" evidence="2">
    <location>
        <begin position="189"/>
        <end position="211"/>
    </location>
</feature>
<evidence type="ECO:0008006" key="5">
    <source>
        <dbReference type="Google" id="ProtNLM"/>
    </source>
</evidence>
<protein>
    <recommendedName>
        <fullName evidence="5">Protein LOW PSII ACCUMULATION 2, chloroplastic</fullName>
    </recommendedName>
</protein>
<dbReference type="AlphaFoldDB" id="A0ABC8LJ49"/>
<dbReference type="EMBL" id="CAKOAT010595153">
    <property type="protein sequence ID" value="CAH8383625.1"/>
    <property type="molecule type" value="Genomic_DNA"/>
</dbReference>
<gene>
    <name evidence="3" type="ORF">ERUC_LOCUS36108</name>
</gene>
<sequence>MKSSHEENGTRSEFELVYDNTTPFRVMLKTISSSVIRPQNKSTDKQMALQIHTSCSFSARPYHLHHLYTNINPRFSIKCQNSQIETETTEDPPQPRKPSSSGVGFGSPAPSSSPAKKVKGKKEVIRRSPVEKPVFISEEGAAKAEELRRNENAFLLAWLGLGGVILIQGLLLAASGFLPEELDKLFVKYVYPVFTPSVGLFVAGTTAYGVLKYLQNEKLKDQK</sequence>
<evidence type="ECO:0000256" key="2">
    <source>
        <dbReference type="SAM" id="Phobius"/>
    </source>
</evidence>
<dbReference type="PANTHER" id="PTHR37385">
    <property type="entry name" value="PROTEIN LOW PSII ACCUMULATION 2, CHLOROPLASTIC"/>
    <property type="match status" value="1"/>
</dbReference>
<proteinExistence type="predicted"/>
<feature type="transmembrane region" description="Helical" evidence="2">
    <location>
        <begin position="153"/>
        <end position="177"/>
    </location>
</feature>